<dbReference type="PANTHER" id="PTHR31434">
    <property type="entry name" value="S PHASE CYCLIN A-ASSOCIATED PROTEIN IN THE ENDOPLASMIC RETICULUM"/>
    <property type="match status" value="1"/>
</dbReference>
<evidence type="ECO:0000256" key="1">
    <source>
        <dbReference type="SAM" id="MobiDB-lite"/>
    </source>
</evidence>
<feature type="compositionally biased region" description="Low complexity" evidence="1">
    <location>
        <begin position="1396"/>
        <end position="1407"/>
    </location>
</feature>
<sequence length="1445" mass="162371">MMEEKGGEAGNDQGSGWLQVKKKHRSNSKFSFQGWVGGLSRKQNSNVIVHEACNVQHMTSNVSSSELNLSNKDSPTPDSDASNSTQVPTKDEKGVNYLDKRVVSHADDHKTSHDPELPQIDNLDVFPKIKWGNLDDGALVSTVGNTTGIDIKFGDIEVTEDDSASSLPLSTEPVREVVQTIEEDTKSREFEEVKEVSSEEVKVVSQNDDVSQELDTGLKIENLESQGSETLKNSTFLKDTDTTTEIPKDSTPIENPDNKETTSILNDLSEVHIMSAVGPGEIEAGESKERFRQRLWCFLFENLNRAVDELYLLCELECDKDQMKEAVLVLEEAASDFKDLNSRVQEFEKVKKSSDNPPITMKSEQRRPHALSWEVRRMTTSPHRAEILSSSLEAFKKIQQERASMNKDSNKTGFLDLNKRSTRTNRTSNAKEQVKRTGVAIKRNTDPGKHKKETTGSSEPEKPGPRKDNVKSTDQPNKKPNFMSSKLMDAWKQKRNWEDILTSPYASTRFSHSPGMGRKSTERARILHDKLMSPDKKKKTSLDLKKEAEEKHARATRIRNELENERLQKLQKSTKKLNRVNEWQAVRSTRLREGMHARHQRSETRHEAFLAQVARRAGDESTKVNEVRFITSLNEENKKLMLLQKYQDSESRRAEKLKDMKSKQKEDMAREEAVLERKKLVEAEKMQRLAETQRKKEEALLRREEERKASSAAREAKVMDQMRRREVLVKAQQEEAELLAQKLAERLRESEQRRKFYLEQIRERASMDFRDQTSPLLRRFLNKEEGGEGAVVAGGNVAVQQSLKRRIKKLRQRLMALKHELSEVFIGGESRAAVGTARAKIGRWLQELQRHRQARKEGAASIGLVTSDIIKFLEGKEPELHASRQAGLVDFIASALPASHTSKPEASQVTIYFLRLLRVILSLPANRSYFLAENLLPPMIPMLAAALENFIKITASSSSSNTAASKTLIESSDAITEVLDGSLWTVAVVIGHSGSDDRQNQMQDGLIELVIAYQVIHRLRDLFALYDRPQVEGSPFPSSILLGINLLVISSSRFGVVGSIDWESYMPETETQENKSSESESLQDVPEDRPLDDLCNKKEEKNTVVVDGEQRNGIKGGHKQPVAYLLSAISETGLVCLPSLLTAVLLQANNRLSSEQGSYVLPSNFEEVATGVLKVLNNLALIDINFIQMMLARPDLKMEFFHLMSYLLSHCTTKWGAATDQTGLLLLESLLLLGYFAMFHPENQAVLRWGKSPTILHKVCDLPFVFFSDPELMPVLAGTLVAACFGSEQNKGVVQQELSIEMLLSLLKSCKNAASQLNSTTTATDELAESTQSGPETRKLHGGENSTSQRSNRMNTRSTLRLQSGKTGSGLGNTNNNNNNNNNTSLKIRNQKDNSNKSSSSSSSNNNRVCESNYSESCSNLMLHSRFPTTFIDRAEFFFSTESPL</sequence>
<feature type="region of interest" description="Disordered" evidence="1">
    <location>
        <begin position="241"/>
        <end position="260"/>
    </location>
</feature>
<feature type="region of interest" description="Disordered" evidence="1">
    <location>
        <begin position="63"/>
        <end position="94"/>
    </location>
</feature>
<feature type="compositionally biased region" description="Low complexity" evidence="1">
    <location>
        <begin position="1373"/>
        <end position="1384"/>
    </location>
</feature>
<feature type="compositionally biased region" description="Basic and acidic residues" evidence="1">
    <location>
        <begin position="459"/>
        <end position="471"/>
    </location>
</feature>
<dbReference type="Pfam" id="PF16501">
    <property type="entry name" value="SCAPER_N"/>
    <property type="match status" value="1"/>
</dbReference>
<gene>
    <name evidence="3" type="ORF">LSALG_LOCUS5637</name>
</gene>
<feature type="region of interest" description="Disordered" evidence="1">
    <location>
        <begin position="649"/>
        <end position="670"/>
    </location>
</feature>
<proteinExistence type="predicted"/>
<feature type="region of interest" description="Disordered" evidence="1">
    <location>
        <begin position="402"/>
        <end position="485"/>
    </location>
</feature>
<dbReference type="PANTHER" id="PTHR31434:SF2">
    <property type="entry name" value="S PHASE CYCLIN A-ASSOCIATED PROTEIN IN THE ENDOPLASMIC RETICULUM"/>
    <property type="match status" value="1"/>
</dbReference>
<feature type="compositionally biased region" description="Polar residues" evidence="1">
    <location>
        <begin position="1344"/>
        <end position="1366"/>
    </location>
</feature>
<organism evidence="3 4">
    <name type="scientific">Lactuca saligna</name>
    <name type="common">Willowleaf lettuce</name>
    <dbReference type="NCBI Taxonomy" id="75948"/>
    <lineage>
        <taxon>Eukaryota</taxon>
        <taxon>Viridiplantae</taxon>
        <taxon>Streptophyta</taxon>
        <taxon>Embryophyta</taxon>
        <taxon>Tracheophyta</taxon>
        <taxon>Spermatophyta</taxon>
        <taxon>Magnoliopsida</taxon>
        <taxon>eudicotyledons</taxon>
        <taxon>Gunneridae</taxon>
        <taxon>Pentapetalae</taxon>
        <taxon>asterids</taxon>
        <taxon>campanulids</taxon>
        <taxon>Asterales</taxon>
        <taxon>Asteraceae</taxon>
        <taxon>Cichorioideae</taxon>
        <taxon>Cichorieae</taxon>
        <taxon>Lactucinae</taxon>
        <taxon>Lactuca</taxon>
    </lineage>
</organism>
<feature type="compositionally biased region" description="Basic and acidic residues" evidence="1">
    <location>
        <begin position="1086"/>
        <end position="1098"/>
    </location>
</feature>
<feature type="compositionally biased region" description="Polar residues" evidence="1">
    <location>
        <begin position="1321"/>
        <end position="1335"/>
    </location>
</feature>
<keyword evidence="4" id="KW-1185">Reference proteome</keyword>
<feature type="region of interest" description="Disordered" evidence="1">
    <location>
        <begin position="349"/>
        <end position="368"/>
    </location>
</feature>
<feature type="region of interest" description="Disordered" evidence="1">
    <location>
        <begin position="1321"/>
        <end position="1412"/>
    </location>
</feature>
<feature type="region of interest" description="Disordered" evidence="1">
    <location>
        <begin position="1067"/>
        <end position="1098"/>
    </location>
</feature>
<dbReference type="Proteomes" id="UP001177003">
    <property type="component" value="Chromosome 0"/>
</dbReference>
<feature type="region of interest" description="Disordered" evidence="1">
    <location>
        <begin position="534"/>
        <end position="554"/>
    </location>
</feature>
<name>A0AA35YB87_LACSI</name>
<evidence type="ECO:0000259" key="2">
    <source>
        <dbReference type="Pfam" id="PF16501"/>
    </source>
</evidence>
<dbReference type="InterPro" id="IPR032446">
    <property type="entry name" value="SCAPER_N"/>
</dbReference>
<feature type="compositionally biased region" description="Polar residues" evidence="1">
    <location>
        <begin position="72"/>
        <end position="88"/>
    </location>
</feature>
<protein>
    <recommendedName>
        <fullName evidence="2">S phase cyclin A-associated protein in the endoplasmic reticulum N-terminal domain-containing protein</fullName>
    </recommendedName>
</protein>
<accession>A0AA35YB87</accession>
<reference evidence="3" key="1">
    <citation type="submission" date="2023-04" db="EMBL/GenBank/DDBJ databases">
        <authorList>
            <person name="Vijverberg K."/>
            <person name="Xiong W."/>
            <person name="Schranz E."/>
        </authorList>
    </citation>
    <scope>NUCLEOTIDE SEQUENCE</scope>
</reference>
<feature type="domain" description="S phase cyclin A-associated protein in the endoplasmic reticulum N-terminal" evidence="2">
    <location>
        <begin position="286"/>
        <end position="383"/>
    </location>
</feature>
<evidence type="ECO:0000313" key="3">
    <source>
        <dbReference type="EMBL" id="CAI9265008.1"/>
    </source>
</evidence>
<feature type="region of interest" description="Disordered" evidence="1">
    <location>
        <begin position="692"/>
        <end position="717"/>
    </location>
</feature>
<feature type="region of interest" description="Disordered" evidence="1">
    <location>
        <begin position="1"/>
        <end position="23"/>
    </location>
</feature>
<evidence type="ECO:0000313" key="4">
    <source>
        <dbReference type="Proteomes" id="UP001177003"/>
    </source>
</evidence>
<dbReference type="EMBL" id="OX465086">
    <property type="protein sequence ID" value="CAI9265008.1"/>
    <property type="molecule type" value="Genomic_DNA"/>
</dbReference>